<dbReference type="InterPro" id="IPR016662">
    <property type="entry name" value="Acyl-CoA_thioEstase_long-chain"/>
</dbReference>
<sequence length="429" mass="47396">MTNPSIHVTPEHPRIDEAIYITIVGCQPNQELTLRALLKDDANEQFTSWATFRASESGEISLAQNAPESGSYQSIDQAGIIWSMTHHTKANGHYFTKTTAEPLKVTLRLEANHQTINETAVAISFYTDRVIKREMRSNGAVGTLYQPIDQTATQNVMLLAGSDGGRLEHAATMLAAKGYNVLDLAYFNQDGVPNNLENIPLEYFQGAIQVFKEMTENEEKISVIGYSRGAELALLLASTYDQFNAVIAGAPGAYVTSGLKNSIYAPIQSWTLADKAIPYLKFTYRPSVMFSFFRQWMVKKPASFLGIWESSLKAPAKNEAARIKVENIKAPVLLLTGGDDQVWPAAHFAKLMKNKLPQLEWKHYEQAGHFLSFPYALPNMPANLNEHVGGRMTMQFGGTAEANALAAADSLPHIFNFLESSSVKEGVNQ</sequence>
<name>A0ABS2SQ11_9BACI</name>
<dbReference type="InterPro" id="IPR042490">
    <property type="entry name" value="Thio_Ohase/BAAT_N"/>
</dbReference>
<dbReference type="Proteomes" id="UP001179280">
    <property type="component" value="Unassembled WGS sequence"/>
</dbReference>
<dbReference type="Pfam" id="PF04775">
    <property type="entry name" value="Bile_Hydr_Trans"/>
    <property type="match status" value="1"/>
</dbReference>
<feature type="domain" description="BAAT/Acyl-CoA thioester hydrolase C-terminal" evidence="3">
    <location>
        <begin position="199"/>
        <end position="419"/>
    </location>
</feature>
<evidence type="ECO:0000259" key="2">
    <source>
        <dbReference type="Pfam" id="PF04775"/>
    </source>
</evidence>
<dbReference type="PANTHER" id="PTHR10824:SF4">
    <property type="entry name" value="ACYL-COENZYME A THIOESTERASE 1-LIKE"/>
    <property type="match status" value="1"/>
</dbReference>
<organism evidence="4 5">
    <name type="scientific">Shouchella xiaoxiensis</name>
    <dbReference type="NCBI Taxonomy" id="766895"/>
    <lineage>
        <taxon>Bacteria</taxon>
        <taxon>Bacillati</taxon>
        <taxon>Bacillota</taxon>
        <taxon>Bacilli</taxon>
        <taxon>Bacillales</taxon>
        <taxon>Bacillaceae</taxon>
        <taxon>Shouchella</taxon>
    </lineage>
</organism>
<dbReference type="Gene3D" id="3.40.50.1820">
    <property type="entry name" value="alpha/beta hydrolase"/>
    <property type="match status" value="1"/>
</dbReference>
<reference evidence="4" key="1">
    <citation type="submission" date="2021-01" db="EMBL/GenBank/DDBJ databases">
        <title>Genomic Encyclopedia of Type Strains, Phase IV (KMG-IV): sequencing the most valuable type-strain genomes for metagenomic binning, comparative biology and taxonomic classification.</title>
        <authorList>
            <person name="Goeker M."/>
        </authorList>
    </citation>
    <scope>NUCLEOTIDE SEQUENCE</scope>
    <source>
        <strain evidence="4">DSM 21943</strain>
    </source>
</reference>
<dbReference type="SUPFAM" id="SSF53474">
    <property type="entry name" value="alpha/beta-Hydrolases"/>
    <property type="match status" value="1"/>
</dbReference>
<feature type="domain" description="Acyl-CoA thioester hydrolase/bile acid-CoA amino acid N-acetyltransferase" evidence="2">
    <location>
        <begin position="16"/>
        <end position="134"/>
    </location>
</feature>
<dbReference type="InterPro" id="IPR006862">
    <property type="entry name" value="Thio_Ohase/aa_AcTrfase"/>
</dbReference>
<dbReference type="Gene3D" id="2.60.40.2240">
    <property type="entry name" value="Acyl-CoA thioester hydrolase/BAAT N-terminal domain"/>
    <property type="match status" value="1"/>
</dbReference>
<dbReference type="InterPro" id="IPR014940">
    <property type="entry name" value="BAAT_C"/>
</dbReference>
<dbReference type="PIRSF" id="PIRSF016521">
    <property type="entry name" value="Acyl-CoA_hydro"/>
    <property type="match status" value="1"/>
</dbReference>
<protein>
    <submittedName>
        <fullName evidence="4">Pimeloyl-ACP methyl ester carboxylesterase</fullName>
    </submittedName>
</protein>
<evidence type="ECO:0000259" key="3">
    <source>
        <dbReference type="Pfam" id="PF08840"/>
    </source>
</evidence>
<gene>
    <name evidence="4" type="ORF">JOC54_000566</name>
</gene>
<comment type="caution">
    <text evidence="4">The sequence shown here is derived from an EMBL/GenBank/DDBJ whole genome shotgun (WGS) entry which is preliminary data.</text>
</comment>
<keyword evidence="5" id="KW-1185">Reference proteome</keyword>
<dbReference type="EMBL" id="JAFBCV010000001">
    <property type="protein sequence ID" value="MBM7837335.1"/>
    <property type="molecule type" value="Genomic_DNA"/>
</dbReference>
<evidence type="ECO:0000256" key="1">
    <source>
        <dbReference type="ARBA" id="ARBA00006538"/>
    </source>
</evidence>
<dbReference type="RefSeq" id="WP_204464259.1">
    <property type="nucleotide sequence ID" value="NZ_JAFBCV010000001.1"/>
</dbReference>
<evidence type="ECO:0000313" key="4">
    <source>
        <dbReference type="EMBL" id="MBM7837335.1"/>
    </source>
</evidence>
<accession>A0ABS2SQ11</accession>
<dbReference type="InterPro" id="IPR029058">
    <property type="entry name" value="AB_hydrolase_fold"/>
</dbReference>
<evidence type="ECO:0000313" key="5">
    <source>
        <dbReference type="Proteomes" id="UP001179280"/>
    </source>
</evidence>
<dbReference type="Pfam" id="PF08840">
    <property type="entry name" value="BAAT_C"/>
    <property type="match status" value="1"/>
</dbReference>
<proteinExistence type="inferred from homology"/>
<dbReference type="PANTHER" id="PTHR10824">
    <property type="entry name" value="ACYL-COENZYME A THIOESTERASE-RELATED"/>
    <property type="match status" value="1"/>
</dbReference>
<comment type="similarity">
    <text evidence="1">Belongs to the C/M/P thioester hydrolase family.</text>
</comment>